<evidence type="ECO:0000313" key="2">
    <source>
        <dbReference type="EMBL" id="PVU71630.1"/>
    </source>
</evidence>
<gene>
    <name evidence="2" type="ORF">DDW05_00305</name>
</gene>
<dbReference type="SUPFAM" id="SSF52980">
    <property type="entry name" value="Restriction endonuclease-like"/>
    <property type="match status" value="1"/>
</dbReference>
<dbReference type="GO" id="GO:0003676">
    <property type="term" value="F:nucleic acid binding"/>
    <property type="evidence" value="ECO:0007669"/>
    <property type="project" value="InterPro"/>
</dbReference>
<evidence type="ECO:0000313" key="3">
    <source>
        <dbReference type="Proteomes" id="UP000245908"/>
    </source>
</evidence>
<dbReference type="InterPro" id="IPR002732">
    <property type="entry name" value="Hjc"/>
</dbReference>
<proteinExistence type="predicted"/>
<dbReference type="EMBL" id="QEFH01000002">
    <property type="protein sequence ID" value="PVU71630.1"/>
    <property type="molecule type" value="Genomic_DNA"/>
</dbReference>
<evidence type="ECO:0000256" key="1">
    <source>
        <dbReference type="ARBA" id="ARBA00029354"/>
    </source>
</evidence>
<protein>
    <recommendedName>
        <fullName evidence="4">Holliday junction resolvase</fullName>
    </recommendedName>
</protein>
<reference evidence="2 3" key="1">
    <citation type="journal article" date="2015" name="Appl. Environ. Microbiol.">
        <title>Nanoarchaeota, Their Sulfolobales Host, and Nanoarchaeota Virus Distribution across Yellowstone National Park Hot Springs.</title>
        <authorList>
            <person name="Munson-McGee J.H."/>
            <person name="Field E.K."/>
            <person name="Bateson M."/>
            <person name="Rooney C."/>
            <person name="Stepanauskas R."/>
            <person name="Young M.J."/>
        </authorList>
    </citation>
    <scope>NUCLEOTIDE SEQUENCE [LARGE SCALE GENOMIC DNA]</scope>
    <source>
        <strain evidence="2">SCGC AB-777_O03</strain>
    </source>
</reference>
<dbReference type="GO" id="GO:0008821">
    <property type="term" value="F:crossover junction DNA endonuclease activity"/>
    <property type="evidence" value="ECO:0007669"/>
    <property type="project" value="UniProtKB-EC"/>
</dbReference>
<comment type="catalytic activity">
    <reaction evidence="1">
        <text>Endonucleolytic cleavage at a junction such as a reciprocal single-stranded crossover between two homologous DNA duplexes (Holliday junction).</text>
        <dbReference type="EC" id="3.1.21.10"/>
    </reaction>
</comment>
<dbReference type="InterPro" id="IPR011856">
    <property type="entry name" value="tRNA_endonuc-like_dom_sf"/>
</dbReference>
<dbReference type="InterPro" id="IPR011335">
    <property type="entry name" value="Restrct_endonuc-II-like"/>
</dbReference>
<organism evidence="2 3">
    <name type="scientific">Nanobsidianus stetteri</name>
    <dbReference type="NCBI Taxonomy" id="1294122"/>
    <lineage>
        <taxon>Archaea</taxon>
        <taxon>Nanobdellota</taxon>
        <taxon>Candidatus Nanoarchaeia</taxon>
        <taxon>Nanoarchaeales</taxon>
        <taxon>Nanopusillaceae</taxon>
        <taxon>Candidatus Nanobsidianus</taxon>
    </lineage>
</organism>
<sequence length="115" mass="13678">MGSNYKIGYYYEQKVKKMLEKEGYDAWRTPGSHSAVDIIAINKEGKVRLIQVKKNKRDIDINNINYIDLYELYHLAEKYKDSNNVDIELWIFSNNKLKKYNKDDILKLKDIISLQ</sequence>
<dbReference type="Gene3D" id="3.40.1350.10">
    <property type="match status" value="1"/>
</dbReference>
<comment type="caution">
    <text evidence="2">The sequence shown here is derived from an EMBL/GenBank/DDBJ whole genome shotgun (WGS) entry which is preliminary data.</text>
</comment>
<evidence type="ECO:0008006" key="4">
    <source>
        <dbReference type="Google" id="ProtNLM"/>
    </source>
</evidence>
<name>A0A2T9WUV2_NANST</name>
<dbReference type="Pfam" id="PF01870">
    <property type="entry name" value="Hjc"/>
    <property type="match status" value="1"/>
</dbReference>
<dbReference type="Proteomes" id="UP000245908">
    <property type="component" value="Unassembled WGS sequence"/>
</dbReference>
<dbReference type="AlphaFoldDB" id="A0A2T9WUV2"/>
<accession>A0A2T9WUV2</accession>